<dbReference type="PANTHER" id="PTHR11102:SF147">
    <property type="entry name" value="SEL1L ADAPTOR SUBUNIT OF ERAD E3 UBIQUITIN LIGASE"/>
    <property type="match status" value="1"/>
</dbReference>
<name>A0AAD9LLV5_BABDI</name>
<feature type="transmembrane region" description="Helical" evidence="2">
    <location>
        <begin position="1106"/>
        <end position="1123"/>
    </location>
</feature>
<keyword evidence="2" id="KW-0812">Transmembrane</keyword>
<reference evidence="3" key="2">
    <citation type="submission" date="2021-05" db="EMBL/GenBank/DDBJ databases">
        <authorList>
            <person name="Pain A."/>
        </authorList>
    </citation>
    <scope>NUCLEOTIDE SEQUENCE</scope>
    <source>
        <strain evidence="3">1802A</strain>
    </source>
</reference>
<evidence type="ECO:0000256" key="1">
    <source>
        <dbReference type="ARBA" id="ARBA00038101"/>
    </source>
</evidence>
<evidence type="ECO:0000256" key="2">
    <source>
        <dbReference type="SAM" id="Phobius"/>
    </source>
</evidence>
<dbReference type="InterPro" id="IPR011990">
    <property type="entry name" value="TPR-like_helical_dom_sf"/>
</dbReference>
<organism evidence="3 4">
    <name type="scientific">Babesia divergens</name>
    <dbReference type="NCBI Taxonomy" id="32595"/>
    <lineage>
        <taxon>Eukaryota</taxon>
        <taxon>Sar</taxon>
        <taxon>Alveolata</taxon>
        <taxon>Apicomplexa</taxon>
        <taxon>Aconoidasida</taxon>
        <taxon>Piroplasmida</taxon>
        <taxon>Babesiidae</taxon>
        <taxon>Babesia</taxon>
    </lineage>
</organism>
<dbReference type="SUPFAM" id="SSF81901">
    <property type="entry name" value="HCP-like"/>
    <property type="match status" value="1"/>
</dbReference>
<sequence length="1126" mass="127538">MLHQYNGRMLRLGRRKVPRRLEVMLHVLNSPILHDSVFNRLNSPEGPTQGLPFLAVPLRLPRGGAAYNLVVAVLANDAYALRRYSGLKKNEHNWSTYLDNEAAYTYLWRLLSRQVKINRQQHPKNMDELSDQLLYCYRNDNNEILIFKYRLTMDRNMNGHFAGLISQWSLGRLPVHSGYMDLLNDDLSLVDRSRYPLEMFDNIGKISSFVSGEGDTDVSLLTDILDLPILKPSMSLEECLDNEAKEVAEITLRFAETLMARMLEKHDIPVYLALRHRKFIRRIHGVAGPLRIIRHAMNEQLGSMKTPPSTFEFEASQQHEEIEEILFESSVKFNPYWSMKNDTLYKSSDIVNFYDVKNIGLLFEPEAFVRRLINMRGEQINFLEIHDILHRLTTFETPVKRQLPFINERTCKVVTSTVDKVEEQYKSLPNVLRNKLVAKCRCLLVFLYLVGVVDRNGELDFPNGWPRNVTKSLMYITDGVASSCGLCNAILGLLSGIGYPPVVDNMYAWETRKTHAESAIYQLLVTSKWSKHTKNTEYFDKTLLSYISGHYKDDDISRLAVGYYIYSGIGNPSRLLDDVNVRSGVERYPKSVGSNCIEALPFVIDAAKAAMHSRTQPNLDEAHAEYRSRSYSEFVKNLANMGDTDALRVMGDFHYAGHEGGNIRVDVPRAMEYWTMAAQQGDPASSLTIANHLIHMMNREEEPDWMESSSHDIAEDISVTAEALHLEGFDRPSMEAAAESYLRIAANSNNHVAASTARFLMSRHGIGASRDPVEAARHLKEGADRGDATSQMLMGHAYAGLLKDVTPPDGKNVFMALEYYRSASKSGNIVATFNTAVLTLHGYDLKYNSSLERCKASFGLFQSVGRHALMPEVVTVLSKRAAIRGDHLGHILMNLFLSEMGDAEAHIRAAKHFKTSNSLCYVRGSKPPESSDSDTPTRGMGIFTPFQQQDQASGPSPCHLFYARRSGYEANGGSPLIFAEALLEEKPQESVEWVVEAKVKNEPKANYLYATMLEGGVGMSQDCQASYNYYSSMTESKDFTTKMIGFLCINRGRVSHLLSCWPSAYEWFVNNFYDYQLVSHLLAPGYKPCRYDMPTIRILHLTEDRLITAVFVLVLIFITIVYLRMN</sequence>
<comment type="caution">
    <text evidence="3">The sequence shown here is derived from an EMBL/GenBank/DDBJ whole genome shotgun (WGS) entry which is preliminary data.</text>
</comment>
<dbReference type="GO" id="GO:0036503">
    <property type="term" value="P:ERAD pathway"/>
    <property type="evidence" value="ECO:0007669"/>
    <property type="project" value="TreeGrafter"/>
</dbReference>
<accession>A0AAD9LLV5</accession>
<evidence type="ECO:0000313" key="3">
    <source>
        <dbReference type="EMBL" id="KAK1939834.1"/>
    </source>
</evidence>
<evidence type="ECO:0000313" key="4">
    <source>
        <dbReference type="Proteomes" id="UP001195914"/>
    </source>
</evidence>
<dbReference type="InterPro" id="IPR006597">
    <property type="entry name" value="Sel1-like"/>
</dbReference>
<dbReference type="PANTHER" id="PTHR11102">
    <property type="entry name" value="SEL-1-LIKE PROTEIN"/>
    <property type="match status" value="1"/>
</dbReference>
<dbReference type="SMART" id="SM00671">
    <property type="entry name" value="SEL1"/>
    <property type="match status" value="4"/>
</dbReference>
<keyword evidence="4" id="KW-1185">Reference proteome</keyword>
<reference evidence="3" key="1">
    <citation type="journal article" date="2014" name="Nucleic Acids Res.">
        <title>The evolutionary dynamics of variant antigen genes in Babesia reveal a history of genomic innovation underlying host-parasite interaction.</title>
        <authorList>
            <person name="Jackson A.P."/>
            <person name="Otto T.D."/>
            <person name="Darby A."/>
            <person name="Ramaprasad A."/>
            <person name="Xia D."/>
            <person name="Echaide I.E."/>
            <person name="Farber M."/>
            <person name="Gahlot S."/>
            <person name="Gamble J."/>
            <person name="Gupta D."/>
            <person name="Gupta Y."/>
            <person name="Jackson L."/>
            <person name="Malandrin L."/>
            <person name="Malas T.B."/>
            <person name="Moussa E."/>
            <person name="Nair M."/>
            <person name="Reid A.J."/>
            <person name="Sanders M."/>
            <person name="Sharma J."/>
            <person name="Tracey A."/>
            <person name="Quail M.A."/>
            <person name="Weir W."/>
            <person name="Wastling J.M."/>
            <person name="Hall N."/>
            <person name="Willadsen P."/>
            <person name="Lingelbach K."/>
            <person name="Shiels B."/>
            <person name="Tait A."/>
            <person name="Berriman M."/>
            <person name="Allred D.R."/>
            <person name="Pain A."/>
        </authorList>
    </citation>
    <scope>NUCLEOTIDE SEQUENCE</scope>
    <source>
        <strain evidence="3">1802A</strain>
    </source>
</reference>
<dbReference type="Pfam" id="PF08238">
    <property type="entry name" value="Sel1"/>
    <property type="match status" value="4"/>
</dbReference>
<keyword evidence="2" id="KW-0472">Membrane</keyword>
<dbReference type="GO" id="GO:0005789">
    <property type="term" value="C:endoplasmic reticulum membrane"/>
    <property type="evidence" value="ECO:0007669"/>
    <property type="project" value="TreeGrafter"/>
</dbReference>
<dbReference type="Gene3D" id="1.25.40.10">
    <property type="entry name" value="Tetratricopeptide repeat domain"/>
    <property type="match status" value="1"/>
</dbReference>
<dbReference type="AlphaFoldDB" id="A0AAD9LLV5"/>
<comment type="similarity">
    <text evidence="1">Belongs to the sel-1 family.</text>
</comment>
<protein>
    <submittedName>
        <fullName evidence="3">Sel1 repeat domain-containing protein</fullName>
    </submittedName>
</protein>
<gene>
    <name evidence="3" type="ORF">X943_003808</name>
</gene>
<dbReference type="Proteomes" id="UP001195914">
    <property type="component" value="Unassembled WGS sequence"/>
</dbReference>
<keyword evidence="2" id="KW-1133">Transmembrane helix</keyword>
<dbReference type="InterPro" id="IPR050767">
    <property type="entry name" value="Sel1_AlgK"/>
</dbReference>
<dbReference type="EMBL" id="JAHBMH010000007">
    <property type="protein sequence ID" value="KAK1939834.1"/>
    <property type="molecule type" value="Genomic_DNA"/>
</dbReference>
<proteinExistence type="inferred from homology"/>